<dbReference type="Proteomes" id="UP000198597">
    <property type="component" value="Unassembled WGS sequence"/>
</dbReference>
<dbReference type="EMBL" id="FNJM01000001">
    <property type="protein sequence ID" value="SDO95991.1"/>
    <property type="molecule type" value="Genomic_DNA"/>
</dbReference>
<evidence type="ECO:0000313" key="2">
    <source>
        <dbReference type="Proteomes" id="UP000198597"/>
    </source>
</evidence>
<name>A0A1H0NTH5_9CLOT</name>
<dbReference type="STRING" id="94869.SAMN04488529_101950"/>
<dbReference type="SUPFAM" id="SSF49464">
    <property type="entry name" value="Carboxypeptidase regulatory domain-like"/>
    <property type="match status" value="1"/>
</dbReference>
<proteinExistence type="predicted"/>
<reference evidence="1 2" key="1">
    <citation type="submission" date="2016-10" db="EMBL/GenBank/DDBJ databases">
        <authorList>
            <person name="de Groot N.N."/>
        </authorList>
    </citation>
    <scope>NUCLEOTIDE SEQUENCE [LARGE SCALE GENOMIC DNA]</scope>
    <source>
        <strain evidence="1 2">DSM 12272</strain>
    </source>
</reference>
<evidence type="ECO:0000313" key="1">
    <source>
        <dbReference type="EMBL" id="SDO95991.1"/>
    </source>
</evidence>
<sequence length="102" mass="11731">MSYYGGCVLKPKEYNCKNVVRKTIVIRSQNKALLWGKVLDSKGRYIKNAVIEASKIDCNYNPYKVTKLGYTTTNNEGAYNICVKKGKNIYYMLRVYSVLKNN</sequence>
<dbReference type="RefSeq" id="WP_089966317.1">
    <property type="nucleotide sequence ID" value="NZ_CP071376.1"/>
</dbReference>
<organism evidence="1 2">
    <name type="scientific">Clostridium gasigenes</name>
    <dbReference type="NCBI Taxonomy" id="94869"/>
    <lineage>
        <taxon>Bacteria</taxon>
        <taxon>Bacillati</taxon>
        <taxon>Bacillota</taxon>
        <taxon>Clostridia</taxon>
        <taxon>Eubacteriales</taxon>
        <taxon>Clostridiaceae</taxon>
        <taxon>Clostridium</taxon>
    </lineage>
</organism>
<accession>A0A1H0NTH5</accession>
<evidence type="ECO:0008006" key="3">
    <source>
        <dbReference type="Google" id="ProtNLM"/>
    </source>
</evidence>
<gene>
    <name evidence="1" type="ORF">SAMN04488529_101950</name>
</gene>
<dbReference type="GeneID" id="65311096"/>
<dbReference type="InterPro" id="IPR008969">
    <property type="entry name" value="CarboxyPept-like_regulatory"/>
</dbReference>
<keyword evidence="2" id="KW-1185">Reference proteome</keyword>
<protein>
    <recommendedName>
        <fullName evidence="3">Carboxypeptidase regulatory-like domain-containing protein</fullName>
    </recommendedName>
</protein>
<dbReference type="AlphaFoldDB" id="A0A1H0NTH5"/>